<reference evidence="9 11" key="3">
    <citation type="submission" date="2017-11" db="EMBL/GenBank/DDBJ databases">
        <title>De-novo sequencing of pomegranate (Punica granatum L.) genome.</title>
        <authorList>
            <person name="Akparov Z."/>
            <person name="Amiraslanov A."/>
            <person name="Hajiyeva S."/>
            <person name="Abbasov M."/>
            <person name="Kaur K."/>
            <person name="Hamwieh A."/>
            <person name="Solovyev V."/>
            <person name="Salamov A."/>
            <person name="Braich B."/>
            <person name="Kosarev P."/>
            <person name="Mahmoud A."/>
            <person name="Hajiyev E."/>
            <person name="Babayeva S."/>
            <person name="Izzatullayeva V."/>
            <person name="Mammadov A."/>
            <person name="Mammadov A."/>
            <person name="Sharifova S."/>
            <person name="Ojaghi J."/>
            <person name="Eynullazada K."/>
            <person name="Bayramov B."/>
            <person name="Abdulazimova A."/>
            <person name="Shahmuradov I."/>
        </authorList>
    </citation>
    <scope>NUCLEOTIDE SEQUENCE [LARGE SCALE GENOMIC DNA]</scope>
    <source>
        <strain evidence="9">AG2017</strain>
        <strain evidence="11">cv. AG2017</strain>
        <tissue evidence="9">Leaf</tissue>
    </source>
</reference>
<evidence type="ECO:0000313" key="8">
    <source>
        <dbReference type="EMBL" id="OWM70481.1"/>
    </source>
</evidence>
<feature type="domain" description="AN1-type" evidence="7">
    <location>
        <begin position="113"/>
        <end position="159"/>
    </location>
</feature>
<dbReference type="Gene3D" id="1.20.5.4770">
    <property type="match status" value="1"/>
</dbReference>
<dbReference type="InterPro" id="IPR050652">
    <property type="entry name" value="AN1_A20_ZnFinger"/>
</dbReference>
<evidence type="ECO:0000313" key="10">
    <source>
        <dbReference type="Proteomes" id="UP000197138"/>
    </source>
</evidence>
<evidence type="ECO:0000256" key="5">
    <source>
        <dbReference type="PROSITE-ProRule" id="PRU00449"/>
    </source>
</evidence>
<dbReference type="PROSITE" id="PS51039">
    <property type="entry name" value="ZF_AN1"/>
    <property type="match status" value="1"/>
</dbReference>
<keyword evidence="2" id="KW-0479">Metal-binding</keyword>
<comment type="caution">
    <text evidence="8">The sequence shown here is derived from an EMBL/GenBank/DDBJ whole genome shotgun (WGS) entry which is preliminary data.</text>
</comment>
<dbReference type="Proteomes" id="UP000197138">
    <property type="component" value="Unassembled WGS sequence"/>
</dbReference>
<dbReference type="PROSITE" id="PS51036">
    <property type="entry name" value="ZF_A20"/>
    <property type="match status" value="1"/>
</dbReference>
<dbReference type="GO" id="GO:0003677">
    <property type="term" value="F:DNA binding"/>
    <property type="evidence" value="ECO:0007669"/>
    <property type="project" value="InterPro"/>
</dbReference>
<evidence type="ECO:0000256" key="1">
    <source>
        <dbReference type="ARBA" id="ARBA00003732"/>
    </source>
</evidence>
<dbReference type="EMBL" id="MTKT01004619">
    <property type="protein sequence ID" value="OWM70481.1"/>
    <property type="molecule type" value="Genomic_DNA"/>
</dbReference>
<evidence type="ECO:0000259" key="7">
    <source>
        <dbReference type="PROSITE" id="PS51039"/>
    </source>
</evidence>
<dbReference type="Proteomes" id="UP000233551">
    <property type="component" value="Unassembled WGS sequence"/>
</dbReference>
<reference evidence="8" key="2">
    <citation type="submission" date="2017-06" db="EMBL/GenBank/DDBJ databases">
        <title>The pomegranate genome and the genomics of punicalagin biosynthesis.</title>
        <authorList>
            <person name="Xu C."/>
        </authorList>
    </citation>
    <scope>NUCLEOTIDE SEQUENCE [LARGE SCALE GENOMIC DNA]</scope>
    <source>
        <tissue evidence="8">Fresh leaf</tissue>
    </source>
</reference>
<keyword evidence="11" id="KW-1185">Reference proteome</keyword>
<protein>
    <submittedName>
        <fullName evidence="8">Uncharacterized protein</fullName>
    </submittedName>
</protein>
<dbReference type="InterPro" id="IPR035896">
    <property type="entry name" value="AN1-like_Znf"/>
</dbReference>
<comment type="function">
    <text evidence="1">May be involved in environmental stress response.</text>
</comment>
<keyword evidence="3 5" id="KW-0863">Zinc-finger</keyword>
<name>A0A218WE63_PUNGR</name>
<sequence length="174" mass="19250">MDAPTVPCARGCGLYGLPDQHGLCCNCYNDFLWEKIAKSLARLPDSSLVATSVDDLTAHMGKLFVSDSSVIATSVNDLTACMRKLSVSRIERSTATDSHPYDNNAASKCKRQKRTKNKCRTCSKRLGLLGFQCRCGDLFCGRHRYPEEHACKVDLKTSARKLLAKQIFQSAIRA</sequence>
<evidence type="ECO:0000256" key="4">
    <source>
        <dbReference type="ARBA" id="ARBA00022833"/>
    </source>
</evidence>
<evidence type="ECO:0000259" key="6">
    <source>
        <dbReference type="PROSITE" id="PS51036"/>
    </source>
</evidence>
<keyword evidence="4" id="KW-0862">Zinc</keyword>
<dbReference type="Gene3D" id="4.10.1110.10">
    <property type="entry name" value="AN1-like Zinc finger"/>
    <property type="match status" value="1"/>
</dbReference>
<dbReference type="SMART" id="SM00154">
    <property type="entry name" value="ZnF_AN1"/>
    <property type="match status" value="1"/>
</dbReference>
<dbReference type="EMBL" id="PGOL01000038">
    <property type="protein sequence ID" value="PKI78629.1"/>
    <property type="molecule type" value="Genomic_DNA"/>
</dbReference>
<dbReference type="SUPFAM" id="SSF118310">
    <property type="entry name" value="AN1-like Zinc finger"/>
    <property type="match status" value="1"/>
</dbReference>
<gene>
    <name evidence="8" type="ORF">CDL15_Pgr011957</name>
    <name evidence="9" type="ORF">CRG98_001006</name>
</gene>
<dbReference type="GO" id="GO:0008270">
    <property type="term" value="F:zinc ion binding"/>
    <property type="evidence" value="ECO:0007669"/>
    <property type="project" value="UniProtKB-KW"/>
</dbReference>
<evidence type="ECO:0000256" key="3">
    <source>
        <dbReference type="ARBA" id="ARBA00022771"/>
    </source>
</evidence>
<proteinExistence type="predicted"/>
<evidence type="ECO:0000313" key="9">
    <source>
        <dbReference type="EMBL" id="PKI78629.1"/>
    </source>
</evidence>
<dbReference type="PANTHER" id="PTHR10634:SF124">
    <property type="entry name" value="ZINC FINGER A20 AND AN1 DOMAIN-CONTAINING STRESS-ASSOCIATED PROTEIN 8-RELATED"/>
    <property type="match status" value="1"/>
</dbReference>
<dbReference type="InterPro" id="IPR002653">
    <property type="entry name" value="Znf_A20"/>
</dbReference>
<reference evidence="10" key="1">
    <citation type="journal article" date="2017" name="Plant J.">
        <title>The pomegranate (Punica granatum L.) genome and the genomics of punicalagin biosynthesis.</title>
        <authorList>
            <person name="Qin G."/>
            <person name="Xu C."/>
            <person name="Ming R."/>
            <person name="Tang H."/>
            <person name="Guyot R."/>
            <person name="Kramer E.M."/>
            <person name="Hu Y."/>
            <person name="Yi X."/>
            <person name="Qi Y."/>
            <person name="Xu X."/>
            <person name="Gao Z."/>
            <person name="Pan H."/>
            <person name="Jian J."/>
            <person name="Tian Y."/>
            <person name="Yue Z."/>
            <person name="Xu Y."/>
        </authorList>
    </citation>
    <scope>NUCLEOTIDE SEQUENCE [LARGE SCALE GENOMIC DNA]</scope>
    <source>
        <strain evidence="10">cv. Dabenzi</strain>
    </source>
</reference>
<dbReference type="GeneID" id="116208909"/>
<dbReference type="PANTHER" id="PTHR10634">
    <property type="entry name" value="AN1-TYPE ZINC FINGER PROTEIN"/>
    <property type="match status" value="1"/>
</dbReference>
<feature type="domain" description="A20-type" evidence="6">
    <location>
        <begin position="2"/>
        <end position="36"/>
    </location>
</feature>
<dbReference type="OrthoDB" id="1296247at2759"/>
<accession>A0A218WE63</accession>
<dbReference type="STRING" id="22663.A0A218WE63"/>
<evidence type="ECO:0000313" key="11">
    <source>
        <dbReference type="Proteomes" id="UP000233551"/>
    </source>
</evidence>
<organism evidence="8 10">
    <name type="scientific">Punica granatum</name>
    <name type="common">Pomegranate</name>
    <dbReference type="NCBI Taxonomy" id="22663"/>
    <lineage>
        <taxon>Eukaryota</taxon>
        <taxon>Viridiplantae</taxon>
        <taxon>Streptophyta</taxon>
        <taxon>Embryophyta</taxon>
        <taxon>Tracheophyta</taxon>
        <taxon>Spermatophyta</taxon>
        <taxon>Magnoliopsida</taxon>
        <taxon>eudicotyledons</taxon>
        <taxon>Gunneridae</taxon>
        <taxon>Pentapetalae</taxon>
        <taxon>rosids</taxon>
        <taxon>malvids</taxon>
        <taxon>Myrtales</taxon>
        <taxon>Lythraceae</taxon>
        <taxon>Punica</taxon>
    </lineage>
</organism>
<dbReference type="AlphaFoldDB" id="A0A218WE63"/>
<evidence type="ECO:0000256" key="2">
    <source>
        <dbReference type="ARBA" id="ARBA00022723"/>
    </source>
</evidence>
<dbReference type="SUPFAM" id="SSF57716">
    <property type="entry name" value="Glucocorticoid receptor-like (DNA-binding domain)"/>
    <property type="match status" value="1"/>
</dbReference>
<dbReference type="Pfam" id="PF01428">
    <property type="entry name" value="zf-AN1"/>
    <property type="match status" value="1"/>
</dbReference>
<dbReference type="InterPro" id="IPR000058">
    <property type="entry name" value="Znf_AN1"/>
</dbReference>